<feature type="chain" id="PRO_5020758296" evidence="2">
    <location>
        <begin position="25"/>
        <end position="311"/>
    </location>
</feature>
<dbReference type="OrthoDB" id="2067464at2"/>
<keyword evidence="4" id="KW-1185">Reference proteome</keyword>
<dbReference type="AlphaFoldDB" id="A0A4R1R6I5"/>
<comment type="caution">
    <text evidence="3">The sequence shown here is derived from an EMBL/GenBank/DDBJ whole genome shotgun (WGS) entry which is preliminary data.</text>
</comment>
<evidence type="ECO:0000313" key="4">
    <source>
        <dbReference type="Proteomes" id="UP000295718"/>
    </source>
</evidence>
<feature type="compositionally biased region" description="Low complexity" evidence="1">
    <location>
        <begin position="104"/>
        <end position="117"/>
    </location>
</feature>
<dbReference type="EMBL" id="SLUO01000001">
    <property type="protein sequence ID" value="TCL61128.1"/>
    <property type="molecule type" value="Genomic_DNA"/>
</dbReference>
<feature type="compositionally biased region" description="Low complexity" evidence="1">
    <location>
        <begin position="29"/>
        <end position="70"/>
    </location>
</feature>
<feature type="compositionally biased region" description="Polar residues" evidence="1">
    <location>
        <begin position="71"/>
        <end position="94"/>
    </location>
</feature>
<evidence type="ECO:0000313" key="3">
    <source>
        <dbReference type="EMBL" id="TCL61128.1"/>
    </source>
</evidence>
<feature type="signal peptide" evidence="2">
    <location>
        <begin position="1"/>
        <end position="24"/>
    </location>
</feature>
<protein>
    <submittedName>
        <fullName evidence="3">Uncharacterized protein</fullName>
    </submittedName>
</protein>
<reference evidence="3 4" key="1">
    <citation type="submission" date="2019-03" db="EMBL/GenBank/DDBJ databases">
        <title>Genomic Encyclopedia of Type Strains, Phase IV (KMG-IV): sequencing the most valuable type-strain genomes for metagenomic binning, comparative biology and taxonomic classification.</title>
        <authorList>
            <person name="Goeker M."/>
        </authorList>
    </citation>
    <scope>NUCLEOTIDE SEQUENCE [LARGE SCALE GENOMIC DNA]</scope>
    <source>
        <strain evidence="3 4">DSM 100556</strain>
    </source>
</reference>
<organism evidence="3 4">
    <name type="scientific">Kineothrix alysoides</name>
    <dbReference type="NCBI Taxonomy" id="1469948"/>
    <lineage>
        <taxon>Bacteria</taxon>
        <taxon>Bacillati</taxon>
        <taxon>Bacillota</taxon>
        <taxon>Clostridia</taxon>
        <taxon>Lachnospirales</taxon>
        <taxon>Lachnospiraceae</taxon>
        <taxon>Kineothrix</taxon>
    </lineage>
</organism>
<proteinExistence type="predicted"/>
<feature type="region of interest" description="Disordered" evidence="1">
    <location>
        <begin position="26"/>
        <end position="120"/>
    </location>
</feature>
<accession>A0A4R1R6I5</accession>
<gene>
    <name evidence="3" type="ORF">EDD76_101225</name>
</gene>
<name>A0A4R1R6I5_9FIRM</name>
<keyword evidence="2" id="KW-0732">Signal</keyword>
<evidence type="ECO:0000256" key="2">
    <source>
        <dbReference type="SAM" id="SignalP"/>
    </source>
</evidence>
<dbReference type="Proteomes" id="UP000295718">
    <property type="component" value="Unassembled WGS sequence"/>
</dbReference>
<sequence length="311" mass="31976">MRKRTGKLLSLLLIGALAMNGCGAANTPANTDAQTQDTQADSDQTNSSEEDGNAQSDAAANTNSDAAQSDTASGTNSAASQADTASGTSQASDASESEIPRARGTSSGTAAGTGTAAQEANGETHNFVGIITDATRYSVSAQSALGNTFSLTIPESGVQGNLRYLTVGQIATITYTGSLDENHATLVGLSDSSLLTGIYVEEYAFAIKIINAVKTMNVDALASLTNFPVFVDKGNGSKGPVNDAETFKKIDSDVLFTEALVERMGNYNLFDLEYTDSGFVMGDGGPNITFDVDDDGILGIIGINCTAAPSK</sequence>
<dbReference type="RefSeq" id="WP_031391223.1">
    <property type="nucleotide sequence ID" value="NZ_JPNB01000002.1"/>
</dbReference>
<evidence type="ECO:0000256" key="1">
    <source>
        <dbReference type="SAM" id="MobiDB-lite"/>
    </source>
</evidence>